<dbReference type="InterPro" id="IPR005467">
    <property type="entry name" value="His_kinase_dom"/>
</dbReference>
<comment type="catalytic activity">
    <reaction evidence="1">
        <text>ATP + protein L-histidine = ADP + protein N-phospho-L-histidine.</text>
        <dbReference type="EC" id="2.7.13.3"/>
    </reaction>
</comment>
<feature type="domain" description="PAC" evidence="16">
    <location>
        <begin position="436"/>
        <end position="494"/>
    </location>
</feature>
<feature type="transmembrane region" description="Helical" evidence="13">
    <location>
        <begin position="24"/>
        <end position="48"/>
    </location>
</feature>
<dbReference type="GO" id="GO:0005886">
    <property type="term" value="C:plasma membrane"/>
    <property type="evidence" value="ECO:0007669"/>
    <property type="project" value="UniProtKB-SubCell"/>
</dbReference>
<evidence type="ECO:0000256" key="13">
    <source>
        <dbReference type="SAM" id="Phobius"/>
    </source>
</evidence>
<dbReference type="SMART" id="SM00065">
    <property type="entry name" value="GAF"/>
    <property type="match status" value="1"/>
</dbReference>
<feature type="transmembrane region" description="Helical" evidence="13">
    <location>
        <begin position="184"/>
        <end position="204"/>
    </location>
</feature>
<dbReference type="InterPro" id="IPR003018">
    <property type="entry name" value="GAF"/>
</dbReference>
<keyword evidence="4" id="KW-1003">Cell membrane</keyword>
<protein>
    <recommendedName>
        <fullName evidence="3">histidine kinase</fullName>
        <ecNumber evidence="3">2.7.13.3</ecNumber>
    </recommendedName>
</protein>
<dbReference type="CDD" id="cd00130">
    <property type="entry name" value="PAS"/>
    <property type="match status" value="1"/>
</dbReference>
<evidence type="ECO:0000259" key="15">
    <source>
        <dbReference type="PROSITE" id="PS50110"/>
    </source>
</evidence>
<dbReference type="PROSITE" id="PS50110">
    <property type="entry name" value="RESPONSE_REGULATORY"/>
    <property type="match status" value="1"/>
</dbReference>
<evidence type="ECO:0000256" key="4">
    <source>
        <dbReference type="ARBA" id="ARBA00022475"/>
    </source>
</evidence>
<feature type="transmembrane region" description="Helical" evidence="13">
    <location>
        <begin position="275"/>
        <end position="296"/>
    </location>
</feature>
<reference evidence="17 18" key="1">
    <citation type="journal article" date="2018" name="Arch. Microbiol.">
        <title>New insights into the metabolic potential of the phototrophic purple bacterium Rhodopila globiformis DSM 161(T) from its draft genome sequence and evidence for a vanadium-dependent nitrogenase.</title>
        <authorList>
            <person name="Imhoff J.F."/>
            <person name="Rahn T."/>
            <person name="Kunzel S."/>
            <person name="Neulinger S.C."/>
        </authorList>
    </citation>
    <scope>NUCLEOTIDE SEQUENCE [LARGE SCALE GENOMIC DNA]</scope>
    <source>
        <strain evidence="17 18">DSM 161</strain>
    </source>
</reference>
<organism evidence="17 18">
    <name type="scientific">Rhodopila globiformis</name>
    <name type="common">Rhodopseudomonas globiformis</name>
    <dbReference type="NCBI Taxonomy" id="1071"/>
    <lineage>
        <taxon>Bacteria</taxon>
        <taxon>Pseudomonadati</taxon>
        <taxon>Pseudomonadota</taxon>
        <taxon>Alphaproteobacteria</taxon>
        <taxon>Acetobacterales</taxon>
        <taxon>Acetobacteraceae</taxon>
        <taxon>Rhodopila</taxon>
    </lineage>
</organism>
<feature type="region of interest" description="Disordered" evidence="12">
    <location>
        <begin position="1"/>
        <end position="20"/>
    </location>
</feature>
<dbReference type="InterPro" id="IPR036097">
    <property type="entry name" value="HisK_dim/P_sf"/>
</dbReference>
<dbReference type="InterPro" id="IPR001789">
    <property type="entry name" value="Sig_transdc_resp-reg_receiver"/>
</dbReference>
<dbReference type="Gene3D" id="3.30.565.10">
    <property type="entry name" value="Histidine kinase-like ATPase, C-terminal domain"/>
    <property type="match status" value="1"/>
</dbReference>
<evidence type="ECO:0000256" key="9">
    <source>
        <dbReference type="ARBA" id="ARBA00022989"/>
    </source>
</evidence>
<gene>
    <name evidence="17" type="ORF">CCS01_08865</name>
</gene>
<dbReference type="PRINTS" id="PR00344">
    <property type="entry name" value="BCTRLSENSOR"/>
</dbReference>
<sequence>MPGRTGSAVKPSHRKRQPPASAEARAALAGSLPAAPMVVLFALVYLGAVLLGSGLSLRPSAAATVWPAAGVYLAALLLVPARGWMVLVAAAAAVQVPAAVLVLGRPPALAAGLAAASAGQAVAGAMLVRYLARKGAHGIAPGQRLRDTLILGCGALLAPAVGATLSAAAVSMVTSARFLPTWPMWWAAGVLGTLVVAPPVLAAARTGDQPDSAGATAGWAETILVFALAVAGGGFSFWQPGSPFHPTLPLLPPFLTFLPLIWAALRLAPVRAMLCAALLGLVATSGTALGFGAYAGLGLPPIKLAVLLQMYLFITAAVTQLLAATTAERRDAVAGLARANAGLEATVAARTAALADQAAAFRLALDAGDLGTWRWEIGQGSGSLIWDARCKVLFGLPPDAAVDYALWAGRIVPEDRAAAEAGVVRATDPTVADDDYVCAYRVRHPDGTVLWTAALGRAFFEPDPAAPGGRRVVRILGTIRDISAQRRADEARRAHEDLNRYLLGLAEHLRAASTGRDAVAAACLALGHALGAGRVSVGEWQPDDQHGLVVGEWRGDGMPAGTGQHRLADMGAAGLALLLRGQALVLDDVATDPRTANQLDAQRYFGTLGSRACLCVPLMRDGCLRAVLLAGDAAPRAWTDAQIVLARETLARTWQAVERLRADRALAESETRLRLATDIGQVGIFDYDLRRGEIHWDERLRAIWALPADVPVTMDIIRRGVHPDDAACQEELRAAALDPVTGGGYDTQYRIIGIGDGVERHVAAKGRVFFDAGQAVRVLGTVIDVTAQRAAEAVLARDKLELERLVADRTAALRATEARLAQAAKMEALGRLAGGIAHDFNNVLQTVQGSVGLASRRLASDPEAAERLLAMAADATERGAAVTSRLLSFSRRSELVATPVDAASLLKDLAQLLHHTLGPSVTLSVACRPGVPALLADAGQLEAVLVNLANNARDALPGGHGTITLGAEAAAARPGDLAAGDYVRLWIMDDGEGMSSDVLARVTEPFFTTKARGKGTGLGLAMAHGFAQQSGGALSIESRVGQGTTVSLWLPWAPADGAAAGVAAGPEQAPGRRRLAMLLVDDEDGVRTVLAEALADQGHAVTEAEDAASALARIDSGIAADVLVTDLSMPGSMDGLALIRETRRRRPRLPAVLITGHAGGAPPAALRDAVGGGPFAMVRKPASVTALEAEIAALLEVPA</sequence>
<dbReference type="SUPFAM" id="SSF55785">
    <property type="entry name" value="PYP-like sensor domain (PAS domain)"/>
    <property type="match status" value="2"/>
</dbReference>
<dbReference type="Pfam" id="PF00072">
    <property type="entry name" value="Response_reg"/>
    <property type="match status" value="1"/>
</dbReference>
<evidence type="ECO:0000259" key="16">
    <source>
        <dbReference type="PROSITE" id="PS50113"/>
    </source>
</evidence>
<dbReference type="Pfam" id="PF05231">
    <property type="entry name" value="MASE1"/>
    <property type="match status" value="1"/>
</dbReference>
<dbReference type="Gene3D" id="1.10.287.130">
    <property type="match status" value="1"/>
</dbReference>
<feature type="modified residue" description="4-aspartylphosphate" evidence="11">
    <location>
        <position position="1126"/>
    </location>
</feature>
<comment type="caution">
    <text evidence="17">The sequence shown here is derived from an EMBL/GenBank/DDBJ whole genome shotgun (WGS) entry which is preliminary data.</text>
</comment>
<evidence type="ECO:0000256" key="6">
    <source>
        <dbReference type="ARBA" id="ARBA00022679"/>
    </source>
</evidence>
<dbReference type="SMART" id="SM00388">
    <property type="entry name" value="HisKA"/>
    <property type="match status" value="1"/>
</dbReference>
<dbReference type="EC" id="2.7.13.3" evidence="3"/>
<dbReference type="InterPro" id="IPR007895">
    <property type="entry name" value="MASE1"/>
</dbReference>
<dbReference type="Pfam" id="PF08447">
    <property type="entry name" value="PAS_3"/>
    <property type="match status" value="2"/>
</dbReference>
<dbReference type="Gene3D" id="3.30.450.20">
    <property type="entry name" value="PAS domain"/>
    <property type="match status" value="2"/>
</dbReference>
<evidence type="ECO:0000256" key="8">
    <source>
        <dbReference type="ARBA" id="ARBA00022777"/>
    </source>
</evidence>
<dbReference type="EMBL" id="NHRY01000079">
    <property type="protein sequence ID" value="PPQ35074.1"/>
    <property type="molecule type" value="Genomic_DNA"/>
</dbReference>
<dbReference type="Pfam" id="PF02518">
    <property type="entry name" value="HATPase_c"/>
    <property type="match status" value="1"/>
</dbReference>
<name>A0A2S6NJN1_RHOGL</name>
<dbReference type="Proteomes" id="UP000239724">
    <property type="component" value="Unassembled WGS sequence"/>
</dbReference>
<accession>A0A2S6NJN1</accession>
<keyword evidence="9 13" id="KW-1133">Transmembrane helix</keyword>
<dbReference type="PROSITE" id="PS50109">
    <property type="entry name" value="HIS_KIN"/>
    <property type="match status" value="1"/>
</dbReference>
<comment type="subcellular location">
    <subcellularLocation>
        <location evidence="2">Cell membrane</location>
        <topology evidence="2">Multi-pass membrane protein</topology>
    </subcellularLocation>
</comment>
<keyword evidence="6" id="KW-0808">Transferase</keyword>
<evidence type="ECO:0000313" key="18">
    <source>
        <dbReference type="Proteomes" id="UP000239724"/>
    </source>
</evidence>
<evidence type="ECO:0000259" key="14">
    <source>
        <dbReference type="PROSITE" id="PS50109"/>
    </source>
</evidence>
<dbReference type="SMART" id="SM00448">
    <property type="entry name" value="REC"/>
    <property type="match status" value="1"/>
</dbReference>
<dbReference type="InterPro" id="IPR004358">
    <property type="entry name" value="Sig_transdc_His_kin-like_C"/>
</dbReference>
<feature type="domain" description="PAC" evidence="16">
    <location>
        <begin position="745"/>
        <end position="797"/>
    </location>
</feature>
<dbReference type="InterPro" id="IPR003661">
    <property type="entry name" value="HisK_dim/P_dom"/>
</dbReference>
<feature type="domain" description="Histidine kinase" evidence="14">
    <location>
        <begin position="835"/>
        <end position="1054"/>
    </location>
</feature>
<feature type="transmembrane region" description="Helical" evidence="13">
    <location>
        <begin position="149"/>
        <end position="172"/>
    </location>
</feature>
<dbReference type="Gene3D" id="3.40.50.2300">
    <property type="match status" value="1"/>
</dbReference>
<evidence type="ECO:0000256" key="5">
    <source>
        <dbReference type="ARBA" id="ARBA00022553"/>
    </source>
</evidence>
<feature type="transmembrane region" description="Helical" evidence="13">
    <location>
        <begin position="250"/>
        <end position="268"/>
    </location>
</feature>
<dbReference type="SUPFAM" id="SSF47384">
    <property type="entry name" value="Homodimeric domain of signal transducing histidine kinase"/>
    <property type="match status" value="1"/>
</dbReference>
<feature type="domain" description="Response regulatory" evidence="15">
    <location>
        <begin position="1076"/>
        <end position="1195"/>
    </location>
</feature>
<dbReference type="InterPro" id="IPR000700">
    <property type="entry name" value="PAS-assoc_C"/>
</dbReference>
<proteinExistence type="predicted"/>
<keyword evidence="8" id="KW-0418">Kinase</keyword>
<dbReference type="PANTHER" id="PTHR43065:SF49">
    <property type="entry name" value="HISTIDINE KINASE"/>
    <property type="match status" value="1"/>
</dbReference>
<dbReference type="AlphaFoldDB" id="A0A2S6NJN1"/>
<dbReference type="SUPFAM" id="SSF55874">
    <property type="entry name" value="ATPase domain of HSP90 chaperone/DNA topoisomerase II/histidine kinase"/>
    <property type="match status" value="1"/>
</dbReference>
<keyword evidence="7 13" id="KW-0812">Transmembrane</keyword>
<dbReference type="SMART" id="SM00086">
    <property type="entry name" value="PAC"/>
    <property type="match status" value="2"/>
</dbReference>
<dbReference type="InterPro" id="IPR036890">
    <property type="entry name" value="HATPase_C_sf"/>
</dbReference>
<dbReference type="SUPFAM" id="SSF55781">
    <property type="entry name" value="GAF domain-like"/>
    <property type="match status" value="1"/>
</dbReference>
<evidence type="ECO:0000256" key="3">
    <source>
        <dbReference type="ARBA" id="ARBA00012438"/>
    </source>
</evidence>
<dbReference type="CDD" id="cd00156">
    <property type="entry name" value="REC"/>
    <property type="match status" value="1"/>
</dbReference>
<dbReference type="PROSITE" id="PS50113">
    <property type="entry name" value="PAC"/>
    <property type="match status" value="2"/>
</dbReference>
<keyword evidence="10 13" id="KW-0472">Membrane</keyword>
<evidence type="ECO:0000256" key="1">
    <source>
        <dbReference type="ARBA" id="ARBA00000085"/>
    </source>
</evidence>
<feature type="transmembrane region" description="Helical" evidence="13">
    <location>
        <begin position="216"/>
        <end position="238"/>
    </location>
</feature>
<evidence type="ECO:0000313" key="17">
    <source>
        <dbReference type="EMBL" id="PPQ35074.1"/>
    </source>
</evidence>
<keyword evidence="5 11" id="KW-0597">Phosphoprotein</keyword>
<evidence type="ECO:0000256" key="11">
    <source>
        <dbReference type="PROSITE-ProRule" id="PRU00169"/>
    </source>
</evidence>
<dbReference type="Pfam" id="PF01590">
    <property type="entry name" value="GAF"/>
    <property type="match status" value="1"/>
</dbReference>
<feature type="transmembrane region" description="Helical" evidence="13">
    <location>
        <begin position="109"/>
        <end position="128"/>
    </location>
</feature>
<dbReference type="InterPro" id="IPR003594">
    <property type="entry name" value="HATPase_dom"/>
</dbReference>
<dbReference type="PANTHER" id="PTHR43065">
    <property type="entry name" value="SENSOR HISTIDINE KINASE"/>
    <property type="match status" value="1"/>
</dbReference>
<dbReference type="SUPFAM" id="SSF52172">
    <property type="entry name" value="CheY-like"/>
    <property type="match status" value="1"/>
</dbReference>
<evidence type="ECO:0000256" key="7">
    <source>
        <dbReference type="ARBA" id="ARBA00022692"/>
    </source>
</evidence>
<dbReference type="InterPro" id="IPR013655">
    <property type="entry name" value="PAS_fold_3"/>
</dbReference>
<dbReference type="InterPro" id="IPR035965">
    <property type="entry name" value="PAS-like_dom_sf"/>
</dbReference>
<dbReference type="Gene3D" id="3.30.450.40">
    <property type="match status" value="1"/>
</dbReference>
<dbReference type="Gene3D" id="2.10.70.100">
    <property type="match status" value="1"/>
</dbReference>
<dbReference type="InterPro" id="IPR001610">
    <property type="entry name" value="PAC"/>
</dbReference>
<dbReference type="InterPro" id="IPR011006">
    <property type="entry name" value="CheY-like_superfamily"/>
</dbReference>
<dbReference type="SMART" id="SM00387">
    <property type="entry name" value="HATPase_c"/>
    <property type="match status" value="1"/>
</dbReference>
<dbReference type="GO" id="GO:0000155">
    <property type="term" value="F:phosphorelay sensor kinase activity"/>
    <property type="evidence" value="ECO:0007669"/>
    <property type="project" value="InterPro"/>
</dbReference>
<evidence type="ECO:0000256" key="2">
    <source>
        <dbReference type="ARBA" id="ARBA00004651"/>
    </source>
</evidence>
<evidence type="ECO:0000256" key="12">
    <source>
        <dbReference type="SAM" id="MobiDB-lite"/>
    </source>
</evidence>
<dbReference type="InterPro" id="IPR000014">
    <property type="entry name" value="PAS"/>
</dbReference>
<keyword evidence="18" id="KW-1185">Reference proteome</keyword>
<evidence type="ECO:0000256" key="10">
    <source>
        <dbReference type="ARBA" id="ARBA00023136"/>
    </source>
</evidence>
<dbReference type="InterPro" id="IPR029016">
    <property type="entry name" value="GAF-like_dom_sf"/>
</dbReference>